<evidence type="ECO:0008006" key="3">
    <source>
        <dbReference type="Google" id="ProtNLM"/>
    </source>
</evidence>
<dbReference type="PANTHER" id="PTHR43431">
    <property type="entry name" value="OXIDOREDUCTASE, SHORT CHAIN DEHYDROGENASE/REDUCTASE FAMILY (AFU_ORTHOLOGUE AFUA_5G14000)"/>
    <property type="match status" value="1"/>
</dbReference>
<organism evidence="1 2">
    <name type="scientific">Mesoterricola sediminis</name>
    <dbReference type="NCBI Taxonomy" id="2927980"/>
    <lineage>
        <taxon>Bacteria</taxon>
        <taxon>Pseudomonadati</taxon>
        <taxon>Acidobacteriota</taxon>
        <taxon>Holophagae</taxon>
        <taxon>Holophagales</taxon>
        <taxon>Holophagaceae</taxon>
        <taxon>Mesoterricola</taxon>
    </lineage>
</organism>
<name>A0AA48GX02_9BACT</name>
<dbReference type="PANTHER" id="PTHR43431:SF1">
    <property type="entry name" value="OS08G0476300 PROTEIN"/>
    <property type="match status" value="1"/>
</dbReference>
<dbReference type="RefSeq" id="WP_243334985.1">
    <property type="nucleotide sequence ID" value="NZ_AP027081.1"/>
</dbReference>
<dbReference type="InterPro" id="IPR002347">
    <property type="entry name" value="SDR_fam"/>
</dbReference>
<dbReference type="EMBL" id="AP027081">
    <property type="protein sequence ID" value="BDU77819.1"/>
    <property type="molecule type" value="Genomic_DNA"/>
</dbReference>
<dbReference type="Proteomes" id="UP001228113">
    <property type="component" value="Chromosome"/>
</dbReference>
<sequence length="211" mass="21237">MDRSTAVIIGAGPGIGAAAARRFAAEGFRVAAVVRPGGTLDLPADALQVEADLAREGQLGPALARIRAWGGPARAVVYNASAGAPGGAEALDPERALADLRVNVLAPLEAGRWAAEGMRALGGGTLLFTGGGLGLAPKAGMASGCLGKAALRSLALNFSLELEPDGIHAATLTVCGFVQPGTALSPDRVAGALWDLHAQPPGAWDRERVLP</sequence>
<evidence type="ECO:0000313" key="1">
    <source>
        <dbReference type="EMBL" id="BDU77819.1"/>
    </source>
</evidence>
<reference evidence="1" key="1">
    <citation type="journal article" date="2023" name="Int. J. Syst. Evol. Microbiol.">
        <title>Mesoterricola silvestris gen. nov., sp. nov., Mesoterricola sediminis sp. nov., Geothrix oryzae sp. nov., Geothrix edaphica sp. nov., Geothrix rubra sp. nov., and Geothrix limicola sp. nov., six novel members of Acidobacteriota isolated from soils.</title>
        <authorList>
            <person name="Itoh H."/>
            <person name="Sugisawa Y."/>
            <person name="Mise K."/>
            <person name="Xu Z."/>
            <person name="Kuniyasu M."/>
            <person name="Ushijima N."/>
            <person name="Kawano K."/>
            <person name="Kobayashi E."/>
            <person name="Shiratori Y."/>
            <person name="Masuda Y."/>
            <person name="Senoo K."/>
        </authorList>
    </citation>
    <scope>NUCLEOTIDE SEQUENCE</scope>
    <source>
        <strain evidence="1">W786</strain>
    </source>
</reference>
<proteinExistence type="predicted"/>
<protein>
    <recommendedName>
        <fullName evidence="3">SDR family NAD(P)-dependent oxidoreductase</fullName>
    </recommendedName>
</protein>
<gene>
    <name evidence="1" type="ORF">METESE_27770</name>
</gene>
<dbReference type="AlphaFoldDB" id="A0AA48GX02"/>
<accession>A0AA48GX02</accession>
<dbReference type="InterPro" id="IPR036291">
    <property type="entry name" value="NAD(P)-bd_dom_sf"/>
</dbReference>
<dbReference type="Gene3D" id="3.40.50.720">
    <property type="entry name" value="NAD(P)-binding Rossmann-like Domain"/>
    <property type="match status" value="1"/>
</dbReference>
<dbReference type="KEGG" id="msea:METESE_27770"/>
<evidence type="ECO:0000313" key="2">
    <source>
        <dbReference type="Proteomes" id="UP001228113"/>
    </source>
</evidence>
<keyword evidence="2" id="KW-1185">Reference proteome</keyword>
<dbReference type="Pfam" id="PF00106">
    <property type="entry name" value="adh_short"/>
    <property type="match status" value="1"/>
</dbReference>
<dbReference type="SUPFAM" id="SSF51735">
    <property type="entry name" value="NAD(P)-binding Rossmann-fold domains"/>
    <property type="match status" value="1"/>
</dbReference>